<comment type="similarity">
    <text evidence="2">Belongs to the NAD kinase family.</text>
</comment>
<name>A0A803L780_CHEQI</name>
<keyword evidence="10" id="KW-0521">NADP</keyword>
<dbReference type="Pfam" id="PF22741">
    <property type="entry name" value="PTP-NADK"/>
    <property type="match status" value="1"/>
</dbReference>
<dbReference type="FunFam" id="3.40.50.10330:FF:000019">
    <property type="entry name" value="NAD kinase 2, chloroplastic"/>
    <property type="match status" value="1"/>
</dbReference>
<evidence type="ECO:0000256" key="15">
    <source>
        <dbReference type="ARBA" id="ARBA00053646"/>
    </source>
</evidence>
<evidence type="ECO:0000256" key="9">
    <source>
        <dbReference type="ARBA" id="ARBA00022840"/>
    </source>
</evidence>
<dbReference type="InterPro" id="IPR017438">
    <property type="entry name" value="ATP-NAD_kinase_N"/>
</dbReference>
<evidence type="ECO:0000313" key="18">
    <source>
        <dbReference type="EnsemblPlants" id="AUR62007719-RA:cds"/>
    </source>
</evidence>
<evidence type="ECO:0000256" key="6">
    <source>
        <dbReference type="ARBA" id="ARBA00022679"/>
    </source>
</evidence>
<feature type="domain" description="DSP-PTPase phosphatase fused to NAD+ Kinase" evidence="17">
    <location>
        <begin position="237"/>
        <end position="377"/>
    </location>
</feature>
<dbReference type="Gene3D" id="3.90.190.10">
    <property type="entry name" value="Protein tyrosine phosphatase superfamily"/>
    <property type="match status" value="1"/>
</dbReference>
<dbReference type="PANTHER" id="PTHR20275:SF6">
    <property type="entry name" value="NAD KINASE 2, CHLOROPLASTIC"/>
    <property type="match status" value="1"/>
</dbReference>
<dbReference type="GO" id="GO:0009507">
    <property type="term" value="C:chloroplast"/>
    <property type="evidence" value="ECO:0007669"/>
    <property type="project" value="UniProtKB-SubCell"/>
</dbReference>
<dbReference type="EC" id="2.7.1.23" evidence="3"/>
<keyword evidence="5" id="KW-0934">Plastid</keyword>
<dbReference type="Proteomes" id="UP000596660">
    <property type="component" value="Unplaced"/>
</dbReference>
<dbReference type="InterPro" id="IPR002504">
    <property type="entry name" value="NADK"/>
</dbReference>
<dbReference type="SUPFAM" id="SSF52799">
    <property type="entry name" value="(Phosphotyrosine protein) phosphatases II"/>
    <property type="match status" value="1"/>
</dbReference>
<evidence type="ECO:0000256" key="8">
    <source>
        <dbReference type="ARBA" id="ARBA00022777"/>
    </source>
</evidence>
<dbReference type="Gramene" id="AUR62007719-RA">
    <property type="protein sequence ID" value="AUR62007719-RA:cds"/>
    <property type="gene ID" value="AUR62007719"/>
</dbReference>
<dbReference type="Pfam" id="PF20143">
    <property type="entry name" value="NAD_kinase_C"/>
    <property type="match status" value="1"/>
</dbReference>
<dbReference type="Gene3D" id="2.60.200.30">
    <property type="entry name" value="Probable inorganic polyphosphate/atp-NAD kinase, domain 2"/>
    <property type="match status" value="1"/>
</dbReference>
<evidence type="ECO:0000313" key="19">
    <source>
        <dbReference type="Proteomes" id="UP000596660"/>
    </source>
</evidence>
<dbReference type="GO" id="GO:0005516">
    <property type="term" value="F:calmodulin binding"/>
    <property type="evidence" value="ECO:0007669"/>
    <property type="project" value="UniProtKB-KW"/>
</dbReference>
<dbReference type="GO" id="GO:0006741">
    <property type="term" value="P:NADP+ biosynthetic process"/>
    <property type="evidence" value="ECO:0007669"/>
    <property type="project" value="InterPro"/>
</dbReference>
<organism evidence="18 19">
    <name type="scientific">Chenopodium quinoa</name>
    <name type="common">Quinoa</name>
    <dbReference type="NCBI Taxonomy" id="63459"/>
    <lineage>
        <taxon>Eukaryota</taxon>
        <taxon>Viridiplantae</taxon>
        <taxon>Streptophyta</taxon>
        <taxon>Embryophyta</taxon>
        <taxon>Tracheophyta</taxon>
        <taxon>Spermatophyta</taxon>
        <taxon>Magnoliopsida</taxon>
        <taxon>eudicotyledons</taxon>
        <taxon>Gunneridae</taxon>
        <taxon>Pentapetalae</taxon>
        <taxon>Caryophyllales</taxon>
        <taxon>Chenopodiaceae</taxon>
        <taxon>Chenopodioideae</taxon>
        <taxon>Atripliceae</taxon>
        <taxon>Chenopodium</taxon>
    </lineage>
</organism>
<dbReference type="PANTHER" id="PTHR20275">
    <property type="entry name" value="NAD KINASE"/>
    <property type="match status" value="1"/>
</dbReference>
<dbReference type="SUPFAM" id="SSF111331">
    <property type="entry name" value="NAD kinase/diacylglycerol kinase-like"/>
    <property type="match status" value="1"/>
</dbReference>
<dbReference type="InterPro" id="IPR017437">
    <property type="entry name" value="ATP-NAD_kinase_PpnK-typ_C"/>
</dbReference>
<feature type="compositionally biased region" description="Low complexity" evidence="16">
    <location>
        <begin position="548"/>
        <end position="558"/>
    </location>
</feature>
<keyword evidence="9" id="KW-0067">ATP-binding</keyword>
<evidence type="ECO:0000256" key="13">
    <source>
        <dbReference type="ARBA" id="ARBA00023027"/>
    </source>
</evidence>
<dbReference type="GO" id="GO:0005524">
    <property type="term" value="F:ATP binding"/>
    <property type="evidence" value="ECO:0007669"/>
    <property type="project" value="UniProtKB-KW"/>
</dbReference>
<dbReference type="InterPro" id="IPR055214">
    <property type="entry name" value="PTP-NADK"/>
</dbReference>
<evidence type="ECO:0000256" key="4">
    <source>
        <dbReference type="ARBA" id="ARBA00022528"/>
    </source>
</evidence>
<comment type="function">
    <text evidence="15">Involved in chlorophyll synthesis and chloroplast protection against oxidative damage.</text>
</comment>
<feature type="region of interest" description="Disordered" evidence="16">
    <location>
        <begin position="603"/>
        <end position="632"/>
    </location>
</feature>
<evidence type="ECO:0000256" key="2">
    <source>
        <dbReference type="ARBA" id="ARBA00010995"/>
    </source>
</evidence>
<protein>
    <recommendedName>
        <fullName evidence="3">NAD(+) kinase</fullName>
        <ecNumber evidence="3">2.7.1.23</ecNumber>
    </recommendedName>
</protein>
<feature type="compositionally biased region" description="Basic and acidic residues" evidence="16">
    <location>
        <begin position="605"/>
        <end position="614"/>
    </location>
</feature>
<accession>A0A803L780</accession>
<keyword evidence="7" id="KW-0547">Nucleotide-binding</keyword>
<keyword evidence="6" id="KW-0808">Transferase</keyword>
<comment type="subcellular location">
    <subcellularLocation>
        <location evidence="1">Plastid</location>
        <location evidence="1">Chloroplast</location>
    </subcellularLocation>
</comment>
<evidence type="ECO:0000256" key="16">
    <source>
        <dbReference type="SAM" id="MobiDB-lite"/>
    </source>
</evidence>
<keyword evidence="13" id="KW-0520">NAD</keyword>
<dbReference type="GO" id="GO:0019674">
    <property type="term" value="P:NAD+ metabolic process"/>
    <property type="evidence" value="ECO:0007669"/>
    <property type="project" value="InterPro"/>
</dbReference>
<dbReference type="InterPro" id="IPR029021">
    <property type="entry name" value="Prot-tyrosine_phosphatase-like"/>
</dbReference>
<evidence type="ECO:0000256" key="1">
    <source>
        <dbReference type="ARBA" id="ARBA00004229"/>
    </source>
</evidence>
<dbReference type="EnsemblPlants" id="AUR62007719-RA">
    <property type="protein sequence ID" value="AUR62007719-RA:cds"/>
    <property type="gene ID" value="AUR62007719"/>
</dbReference>
<keyword evidence="19" id="KW-1185">Reference proteome</keyword>
<dbReference type="GO" id="GO:0003951">
    <property type="term" value="F:NAD+ kinase activity"/>
    <property type="evidence" value="ECO:0007669"/>
    <property type="project" value="UniProtKB-EC"/>
</dbReference>
<evidence type="ECO:0000256" key="11">
    <source>
        <dbReference type="ARBA" id="ARBA00022860"/>
    </source>
</evidence>
<evidence type="ECO:0000256" key="14">
    <source>
        <dbReference type="ARBA" id="ARBA00047925"/>
    </source>
</evidence>
<dbReference type="Gene3D" id="3.40.50.10330">
    <property type="entry name" value="Probable inorganic polyphosphate/atp-NAD kinase, domain 1"/>
    <property type="match status" value="1"/>
</dbReference>
<sequence length="985" mass="110086">MNHSPAATSTASSFQFCPHGYFKFSDFRHAQKLFVGSYGLVLQRKELHRLKFVVSAELPRPITLNFGLDSQTYQPHDVNQLRWIGPVPGDIAEVEAYCRIFRAAEVLHTTLMNMLCDPLTGVCTVSYDFSSEVLEDKIVTVLGWMISLLNKGRQDVLSGRSSLMTSFRVEEINTMEDKLPPLATFRSEIKRCCESLHVALENYLTPGDDKNLDVWRKLQRLKNVCYDLGFQRGEESPSHMLFANWVPVSMSTSKEDITTTDSDVAFWRGGQVTEEGLQWLLDKGFRTIVDLRAETVKDNFYQVAIDEAVGSGKVELFKLPVEIGTSPSMEQVEKFSSLVSDPSRRPLYLHSKEGVWRTSAVVSRWRQYMARYELQHVSSSPIPVDGTLARGRDGMSSTDAPSSVNKEKQLKDGNALLPNTTYYTSSFNGVLHGQDSVVIEKNVQQTKEGHIIHSGGVSLTKVNSSMLESGTGANINPFKSQLPPNNVLSRKEMSRFFGSRKISPSTFVKTQQRRSVLLPSPRETYTSSIEKMEQVRMESESVLTEPENSNGSTGSTDSSLRDLNKAIGNDTTLAYRDASSGTIVNGDRPRVIRNDVLTSVTNKNLARDTSDASKSDQMNNGHSSVVPGEKGVDENMCASATGVVRIQSRKKAEMFLVRTDGFSCTREKVTESSLAFTHPSTQQQMLMWKSTPKTVLLLKKLGPELMEEAKDVAYFLYYQEKMNVLVEPDVHDIFARIPGFGFVQTFYGQDTSDLHEKVDFVACLGGDGVILHASNLFRDAVPPVFDDYKQDLRQVIHGNNTTDGVYITLRMRLRCEVFRNGKAMPGKIFDVLNEVVIDRGSNPYLSKIECYEHDRLITKVQGDGIIVATPTGSTAYSTAAGGSMVHPNVPCMLFTPICPHSLSFRPVILPDSARLELKVPDDARSNAWVSFDGKRRQQLSRGDSVRISMSQHPIPTVNKADQTGDWFHSLIRCLNWNERLDQKAL</sequence>
<keyword evidence="4" id="KW-0150">Chloroplast</keyword>
<evidence type="ECO:0000256" key="3">
    <source>
        <dbReference type="ARBA" id="ARBA00012120"/>
    </source>
</evidence>
<evidence type="ECO:0000256" key="10">
    <source>
        <dbReference type="ARBA" id="ARBA00022857"/>
    </source>
</evidence>
<evidence type="ECO:0000259" key="17">
    <source>
        <dbReference type="Pfam" id="PF22741"/>
    </source>
</evidence>
<dbReference type="FunFam" id="2.60.200.30:FF:000004">
    <property type="entry name" value="NAD kinase 2, chloroplastic"/>
    <property type="match status" value="1"/>
</dbReference>
<dbReference type="InterPro" id="IPR016064">
    <property type="entry name" value="NAD/diacylglycerol_kinase_sf"/>
</dbReference>
<keyword evidence="12" id="KW-0809">Transit peptide</keyword>
<reference evidence="18" key="2">
    <citation type="submission" date="2021-03" db="UniProtKB">
        <authorList>
            <consortium name="EnsemblPlants"/>
        </authorList>
    </citation>
    <scope>IDENTIFICATION</scope>
</reference>
<comment type="catalytic activity">
    <reaction evidence="14">
        <text>NAD(+) + ATP = ADP + NADP(+) + H(+)</text>
        <dbReference type="Rhea" id="RHEA:18629"/>
        <dbReference type="ChEBI" id="CHEBI:15378"/>
        <dbReference type="ChEBI" id="CHEBI:30616"/>
        <dbReference type="ChEBI" id="CHEBI:57540"/>
        <dbReference type="ChEBI" id="CHEBI:58349"/>
        <dbReference type="ChEBI" id="CHEBI:456216"/>
        <dbReference type="EC" id="2.7.1.23"/>
    </reaction>
</comment>
<dbReference type="OMA" id="DCEASDM"/>
<feature type="region of interest" description="Disordered" evidence="16">
    <location>
        <begin position="533"/>
        <end position="563"/>
    </location>
</feature>
<reference evidence="18" key="1">
    <citation type="journal article" date="2017" name="Nature">
        <title>The genome of Chenopodium quinoa.</title>
        <authorList>
            <person name="Jarvis D.E."/>
            <person name="Ho Y.S."/>
            <person name="Lightfoot D.J."/>
            <person name="Schmoeckel S.M."/>
            <person name="Li B."/>
            <person name="Borm T.J.A."/>
            <person name="Ohyanagi H."/>
            <person name="Mineta K."/>
            <person name="Michell C.T."/>
            <person name="Saber N."/>
            <person name="Kharbatia N.M."/>
            <person name="Rupper R.R."/>
            <person name="Sharp A.R."/>
            <person name="Dally N."/>
            <person name="Boughton B.A."/>
            <person name="Woo Y.H."/>
            <person name="Gao G."/>
            <person name="Schijlen E.G.W.M."/>
            <person name="Guo X."/>
            <person name="Momin A.A."/>
            <person name="Negrao S."/>
            <person name="Al-Babili S."/>
            <person name="Gehring C."/>
            <person name="Roessner U."/>
            <person name="Jung C."/>
            <person name="Murphy K."/>
            <person name="Arold S.T."/>
            <person name="Gojobori T."/>
            <person name="van der Linden C.G."/>
            <person name="van Loo E.N."/>
            <person name="Jellen E.N."/>
            <person name="Maughan P.J."/>
            <person name="Tester M."/>
        </authorList>
    </citation>
    <scope>NUCLEOTIDE SEQUENCE [LARGE SCALE GENOMIC DNA]</scope>
    <source>
        <strain evidence="18">cv. PI 614886</strain>
    </source>
</reference>
<proteinExistence type="inferred from homology"/>
<evidence type="ECO:0000256" key="12">
    <source>
        <dbReference type="ARBA" id="ARBA00022946"/>
    </source>
</evidence>
<dbReference type="HAMAP" id="MF_00361">
    <property type="entry name" value="NAD_kinase"/>
    <property type="match status" value="1"/>
</dbReference>
<evidence type="ECO:0000256" key="7">
    <source>
        <dbReference type="ARBA" id="ARBA00022741"/>
    </source>
</evidence>
<keyword evidence="11" id="KW-0112">Calmodulin-binding</keyword>
<dbReference type="AlphaFoldDB" id="A0A803L780"/>
<keyword evidence="8" id="KW-0418">Kinase</keyword>
<evidence type="ECO:0000256" key="5">
    <source>
        <dbReference type="ARBA" id="ARBA00022640"/>
    </source>
</evidence>